<organism evidence="1 2">
    <name type="scientific">Pseudomonas graminis</name>
    <dbReference type="NCBI Taxonomy" id="158627"/>
    <lineage>
        <taxon>Bacteria</taxon>
        <taxon>Pseudomonadati</taxon>
        <taxon>Pseudomonadota</taxon>
        <taxon>Gammaproteobacteria</taxon>
        <taxon>Pseudomonadales</taxon>
        <taxon>Pseudomonadaceae</taxon>
        <taxon>Pseudomonas</taxon>
    </lineage>
</organism>
<evidence type="ECO:0000313" key="1">
    <source>
        <dbReference type="EMBL" id="SET08812.1"/>
    </source>
</evidence>
<dbReference type="EMBL" id="FOHW01000006">
    <property type="protein sequence ID" value="SET08812.1"/>
    <property type="molecule type" value="Genomic_DNA"/>
</dbReference>
<dbReference type="AlphaFoldDB" id="A0A1I0BP58"/>
<name>A0A1I0BP58_9PSED</name>
<proteinExistence type="predicted"/>
<gene>
    <name evidence="1" type="ORF">SAMN05216197_10690</name>
</gene>
<accession>A0A1I0BP58</accession>
<dbReference type="RefSeq" id="WP_192170698.1">
    <property type="nucleotide sequence ID" value="NZ_JBMVGJ010000003.1"/>
</dbReference>
<reference evidence="1 2" key="1">
    <citation type="submission" date="2016-10" db="EMBL/GenBank/DDBJ databases">
        <authorList>
            <person name="de Groot N.N."/>
        </authorList>
    </citation>
    <scope>NUCLEOTIDE SEQUENCE [LARGE SCALE GENOMIC DNA]</scope>
    <source>
        <strain evidence="1 2">DSM 11363</strain>
    </source>
</reference>
<sequence length="45" mass="4825">MLRLTGSTSPCCLFVSDLLTSRSDVASLTPCISINPHQAGFMSHE</sequence>
<dbReference type="Proteomes" id="UP000182332">
    <property type="component" value="Unassembled WGS sequence"/>
</dbReference>
<evidence type="ECO:0000313" key="2">
    <source>
        <dbReference type="Proteomes" id="UP000182332"/>
    </source>
</evidence>
<protein>
    <submittedName>
        <fullName evidence="1">Uncharacterized protein</fullName>
    </submittedName>
</protein>